<feature type="non-terminal residue" evidence="3">
    <location>
        <position position="1"/>
    </location>
</feature>
<reference evidence="3" key="1">
    <citation type="submission" date="2019-12" db="EMBL/GenBank/DDBJ databases">
        <title>Genome sequencing and annotation of Brassica cretica.</title>
        <authorList>
            <person name="Studholme D.J."/>
            <person name="Sarris P.F."/>
        </authorList>
    </citation>
    <scope>NUCLEOTIDE SEQUENCE</scope>
    <source>
        <strain evidence="3">PFS-001/15</strain>
        <tissue evidence="3">Leaf</tissue>
    </source>
</reference>
<dbReference type="SMART" id="SM00255">
    <property type="entry name" value="TIR"/>
    <property type="match status" value="2"/>
</dbReference>
<dbReference type="SUPFAM" id="SSF52200">
    <property type="entry name" value="Toll/Interleukin receptor TIR domain"/>
    <property type="match status" value="2"/>
</dbReference>
<dbReference type="PANTHER" id="PTHR32009">
    <property type="entry name" value="TMV RESISTANCE PROTEIN N-LIKE"/>
    <property type="match status" value="1"/>
</dbReference>
<dbReference type="Proteomes" id="UP000712281">
    <property type="component" value="Unassembled WGS sequence"/>
</dbReference>
<dbReference type="FunFam" id="3.40.50.10140:FF:000007">
    <property type="entry name" value="Disease resistance protein (TIR-NBS-LRR class)"/>
    <property type="match status" value="1"/>
</dbReference>
<dbReference type="Gene3D" id="3.40.50.10140">
    <property type="entry name" value="Toll/interleukin-1 receptor homology (TIR) domain"/>
    <property type="match status" value="2"/>
</dbReference>
<evidence type="ECO:0000259" key="2">
    <source>
        <dbReference type="PROSITE" id="PS50104"/>
    </source>
</evidence>
<feature type="domain" description="TIR" evidence="2">
    <location>
        <begin position="9"/>
        <end position="186"/>
    </location>
</feature>
<organism evidence="3 4">
    <name type="scientific">Brassica cretica</name>
    <name type="common">Mustard</name>
    <dbReference type="NCBI Taxonomy" id="69181"/>
    <lineage>
        <taxon>Eukaryota</taxon>
        <taxon>Viridiplantae</taxon>
        <taxon>Streptophyta</taxon>
        <taxon>Embryophyta</taxon>
        <taxon>Tracheophyta</taxon>
        <taxon>Spermatophyta</taxon>
        <taxon>Magnoliopsida</taxon>
        <taxon>eudicotyledons</taxon>
        <taxon>Gunneridae</taxon>
        <taxon>Pentapetalae</taxon>
        <taxon>rosids</taxon>
        <taxon>malvids</taxon>
        <taxon>Brassicales</taxon>
        <taxon>Brassicaceae</taxon>
        <taxon>Brassiceae</taxon>
        <taxon>Brassica</taxon>
    </lineage>
</organism>
<name>A0A8S9GCF3_BRACR</name>
<feature type="domain" description="TIR" evidence="2">
    <location>
        <begin position="357"/>
        <end position="485"/>
    </location>
</feature>
<dbReference type="EMBL" id="QGKW02002005">
    <property type="protein sequence ID" value="KAF2543481.1"/>
    <property type="molecule type" value="Genomic_DNA"/>
</dbReference>
<dbReference type="PROSITE" id="PS50104">
    <property type="entry name" value="TIR"/>
    <property type="match status" value="2"/>
</dbReference>
<keyword evidence="1" id="KW-0520">NAD</keyword>
<dbReference type="PANTHER" id="PTHR32009:SF85">
    <property type="entry name" value="TIR DOMAIN-CONTAINING PROTEIN"/>
    <property type="match status" value="1"/>
</dbReference>
<evidence type="ECO:0000256" key="1">
    <source>
        <dbReference type="ARBA" id="ARBA00023027"/>
    </source>
</evidence>
<accession>A0A8S9GCF3</accession>
<dbReference type="AlphaFoldDB" id="A0A8S9GCF3"/>
<sequence length="761" mass="87408">MTNFSRSWKHDQVFISFRGKPLRKNFVSHLKEELKRSKINFFIDEDETRGRRITTLFETIRESGVALILLSNKYSDSHWCLDELVEIKKQMETGYLDAFPVFYEVKSDSVKRQTGSFGNTLLKTEDKVRSKVDRGSYKSILETEARIWGWRQALVYIGGSFGFSHKKEDPDGPLIINIVVQLKKMLDEISYRRNYLFIIEKSLMHPQEALTSLLRALNIKKSDLEDLITRPFIQTRGTDHLVFLDLISLKNPILGQRLIKRVQDGMIFLVLLGSVDGSVEDVDFKPRLLSRKPRLFPGNKLIVSPQEIQEQSYFSPVQVSNVLAMAESNENTRNRLGVDNNSDCSLTCFSSLCNIMKRFAMMINPPPPRVFISFGEKQLEKNLVSSLKTEFESNEISVYIEDETKERIKESKVAIVVFSDKYPESPQCLDELVEIKKLMDTGEITPFPIFYKLKDVPRLAQSVKQMKGCFRNRLLKIEQEVRKTVNRDSVNSILDTEARIWEWRQAILSISSRPGLSNENSSDPVFFTDVVTKVNELFEFKAIPKKSSSYIITNQLIEEKPIMHQQKTAPAIPTVKSLDDDLFYSLPSFLQALDLEITDLEGFTEMHNGLISLSLKRHNNLVCLNLGSLEKLVHFRSDPVFFTDVVTKVNELFEFKAIPKKSSSYIITNQLIEEKPIMHQQKTAPAIPTVKSLDDDLFYSLPSFLQALDLEITDLEGFTEMHNGLISLSLKRHNNLVCLNLGSLEKLVHFRCSDSFDFLSQ</sequence>
<comment type="caution">
    <text evidence="3">The sequence shown here is derived from an EMBL/GenBank/DDBJ whole genome shotgun (WGS) entry which is preliminary data.</text>
</comment>
<gene>
    <name evidence="3" type="ORF">F2Q68_00029904</name>
</gene>
<dbReference type="InterPro" id="IPR035897">
    <property type="entry name" value="Toll_tir_struct_dom_sf"/>
</dbReference>
<dbReference type="GO" id="GO:0007165">
    <property type="term" value="P:signal transduction"/>
    <property type="evidence" value="ECO:0007669"/>
    <property type="project" value="InterPro"/>
</dbReference>
<dbReference type="InterPro" id="IPR000157">
    <property type="entry name" value="TIR_dom"/>
</dbReference>
<evidence type="ECO:0000313" key="4">
    <source>
        <dbReference type="Proteomes" id="UP000712281"/>
    </source>
</evidence>
<evidence type="ECO:0000313" key="3">
    <source>
        <dbReference type="EMBL" id="KAF2543481.1"/>
    </source>
</evidence>
<dbReference type="Pfam" id="PF01582">
    <property type="entry name" value="TIR"/>
    <property type="match status" value="2"/>
</dbReference>
<protein>
    <recommendedName>
        <fullName evidence="2">TIR domain-containing protein</fullName>
    </recommendedName>
</protein>
<proteinExistence type="predicted"/>